<dbReference type="InterPro" id="IPR018062">
    <property type="entry name" value="HTH_AraC-typ_CS"/>
</dbReference>
<proteinExistence type="predicted"/>
<dbReference type="PANTHER" id="PTHR43280:SF28">
    <property type="entry name" value="HTH-TYPE TRANSCRIPTIONAL ACTIVATOR RHAS"/>
    <property type="match status" value="1"/>
</dbReference>
<keyword evidence="1" id="KW-0805">Transcription regulation</keyword>
<reference evidence="6" key="1">
    <citation type="submission" date="2022-01" db="EMBL/GenBank/DDBJ databases">
        <title>Paenibacillus spongiae sp. nov., isolated from marine sponge.</title>
        <authorList>
            <person name="Li Z."/>
            <person name="Zhang M."/>
        </authorList>
    </citation>
    <scope>NUCLEOTIDE SEQUENCE</scope>
    <source>
        <strain evidence="6">PHS-Z3</strain>
    </source>
</reference>
<dbReference type="InterPro" id="IPR018060">
    <property type="entry name" value="HTH_AraC"/>
</dbReference>
<sequence length="304" mass="34516">MNHIHPLSMVSPYIRIAHDFHTADNMRIGPTRIVDHALHYFKEGEGEYMVGTRRMIIRPGSLFLIRPAVTFSFSANPGTRFHMYNLHFDLIEQNDSASVPSPYPKQGEPQRSPLPYSLPDDLQMPAAGLPSSIPLIETATYEQLFLRILQRFGQTNTIALLQSKSAMLELLALLWRQTENQNASDSSEGAYERDLAQAVSYIHSRLHESITLDDVARAAQMSKSHLLKCFRHVYRLSPIKYVMKQRIERAKIELLYTNKPIKTIADETGFASIHSFYHSFQREVGTSPGAYRSLVHSSATAEVE</sequence>
<dbReference type="PROSITE" id="PS00041">
    <property type="entry name" value="HTH_ARAC_FAMILY_1"/>
    <property type="match status" value="1"/>
</dbReference>
<evidence type="ECO:0000256" key="4">
    <source>
        <dbReference type="SAM" id="MobiDB-lite"/>
    </source>
</evidence>
<dbReference type="EMBL" id="CP091430">
    <property type="protein sequence ID" value="UVI33009.1"/>
    <property type="molecule type" value="Genomic_DNA"/>
</dbReference>
<gene>
    <name evidence="6" type="ORF">L1F29_14740</name>
</gene>
<feature type="domain" description="HTH araC/xylS-type" evidence="5">
    <location>
        <begin position="196"/>
        <end position="294"/>
    </location>
</feature>
<dbReference type="SUPFAM" id="SSF51215">
    <property type="entry name" value="Regulatory protein AraC"/>
    <property type="match status" value="1"/>
</dbReference>
<evidence type="ECO:0000256" key="2">
    <source>
        <dbReference type="ARBA" id="ARBA00023125"/>
    </source>
</evidence>
<dbReference type="PANTHER" id="PTHR43280">
    <property type="entry name" value="ARAC-FAMILY TRANSCRIPTIONAL REGULATOR"/>
    <property type="match status" value="1"/>
</dbReference>
<dbReference type="Gene3D" id="1.10.10.60">
    <property type="entry name" value="Homeodomain-like"/>
    <property type="match status" value="2"/>
</dbReference>
<dbReference type="InterPro" id="IPR009057">
    <property type="entry name" value="Homeodomain-like_sf"/>
</dbReference>
<organism evidence="6 7">
    <name type="scientific">Paenibacillus spongiae</name>
    <dbReference type="NCBI Taxonomy" id="2909671"/>
    <lineage>
        <taxon>Bacteria</taxon>
        <taxon>Bacillati</taxon>
        <taxon>Bacillota</taxon>
        <taxon>Bacilli</taxon>
        <taxon>Bacillales</taxon>
        <taxon>Paenibacillaceae</taxon>
        <taxon>Paenibacillus</taxon>
    </lineage>
</organism>
<evidence type="ECO:0000256" key="1">
    <source>
        <dbReference type="ARBA" id="ARBA00023015"/>
    </source>
</evidence>
<feature type="region of interest" description="Disordered" evidence="4">
    <location>
        <begin position="97"/>
        <end position="119"/>
    </location>
</feature>
<dbReference type="Pfam" id="PF12833">
    <property type="entry name" value="HTH_18"/>
    <property type="match status" value="1"/>
</dbReference>
<dbReference type="PROSITE" id="PS01124">
    <property type="entry name" value="HTH_ARAC_FAMILY_2"/>
    <property type="match status" value="1"/>
</dbReference>
<keyword evidence="7" id="KW-1185">Reference proteome</keyword>
<keyword evidence="2" id="KW-0238">DNA-binding</keyword>
<dbReference type="SMART" id="SM00342">
    <property type="entry name" value="HTH_ARAC"/>
    <property type="match status" value="1"/>
</dbReference>
<evidence type="ECO:0000313" key="7">
    <source>
        <dbReference type="Proteomes" id="UP001057877"/>
    </source>
</evidence>
<evidence type="ECO:0000259" key="5">
    <source>
        <dbReference type="PROSITE" id="PS01124"/>
    </source>
</evidence>
<keyword evidence="3" id="KW-0804">Transcription</keyword>
<dbReference type="SUPFAM" id="SSF46689">
    <property type="entry name" value="Homeodomain-like"/>
    <property type="match status" value="2"/>
</dbReference>
<evidence type="ECO:0000313" key="6">
    <source>
        <dbReference type="EMBL" id="UVI33009.1"/>
    </source>
</evidence>
<dbReference type="InterPro" id="IPR037923">
    <property type="entry name" value="HTH-like"/>
</dbReference>
<dbReference type="Pfam" id="PF02311">
    <property type="entry name" value="AraC_binding"/>
    <property type="match status" value="1"/>
</dbReference>
<dbReference type="RefSeq" id="WP_258389062.1">
    <property type="nucleotide sequence ID" value="NZ_CP091430.1"/>
</dbReference>
<evidence type="ECO:0000256" key="3">
    <source>
        <dbReference type="ARBA" id="ARBA00023163"/>
    </source>
</evidence>
<name>A0ABY5SG91_9BACL</name>
<accession>A0ABY5SG91</accession>
<protein>
    <submittedName>
        <fullName evidence="6">AraC family transcriptional regulator</fullName>
    </submittedName>
</protein>
<dbReference type="Proteomes" id="UP001057877">
    <property type="component" value="Chromosome"/>
</dbReference>
<dbReference type="InterPro" id="IPR003313">
    <property type="entry name" value="AraC-bd"/>
</dbReference>